<accession>A0A392VPV2</accession>
<name>A0A392VPV2_9FABA</name>
<protein>
    <submittedName>
        <fullName evidence="1">Uncharacterized protein</fullName>
    </submittedName>
</protein>
<dbReference type="Proteomes" id="UP000265520">
    <property type="component" value="Unassembled WGS sequence"/>
</dbReference>
<comment type="caution">
    <text evidence="1">The sequence shown here is derived from an EMBL/GenBank/DDBJ whole genome shotgun (WGS) entry which is preliminary data.</text>
</comment>
<dbReference type="EMBL" id="LXQA011193970">
    <property type="protein sequence ID" value="MCI88470.1"/>
    <property type="molecule type" value="Genomic_DNA"/>
</dbReference>
<evidence type="ECO:0000313" key="1">
    <source>
        <dbReference type="EMBL" id="MCI88470.1"/>
    </source>
</evidence>
<proteinExistence type="predicted"/>
<organism evidence="1 2">
    <name type="scientific">Trifolium medium</name>
    <dbReference type="NCBI Taxonomy" id="97028"/>
    <lineage>
        <taxon>Eukaryota</taxon>
        <taxon>Viridiplantae</taxon>
        <taxon>Streptophyta</taxon>
        <taxon>Embryophyta</taxon>
        <taxon>Tracheophyta</taxon>
        <taxon>Spermatophyta</taxon>
        <taxon>Magnoliopsida</taxon>
        <taxon>eudicotyledons</taxon>
        <taxon>Gunneridae</taxon>
        <taxon>Pentapetalae</taxon>
        <taxon>rosids</taxon>
        <taxon>fabids</taxon>
        <taxon>Fabales</taxon>
        <taxon>Fabaceae</taxon>
        <taxon>Papilionoideae</taxon>
        <taxon>50 kb inversion clade</taxon>
        <taxon>NPAAA clade</taxon>
        <taxon>Hologalegina</taxon>
        <taxon>IRL clade</taxon>
        <taxon>Trifolieae</taxon>
        <taxon>Trifolium</taxon>
    </lineage>
</organism>
<dbReference type="AlphaFoldDB" id="A0A392VPV2"/>
<evidence type="ECO:0000313" key="2">
    <source>
        <dbReference type="Proteomes" id="UP000265520"/>
    </source>
</evidence>
<sequence length="38" mass="4342">TKVVKRFRGYTASEDEVFRGFTPSELLRPSKASLLQNL</sequence>
<keyword evidence="2" id="KW-1185">Reference proteome</keyword>
<reference evidence="1 2" key="1">
    <citation type="journal article" date="2018" name="Front. Plant Sci.">
        <title>Red Clover (Trifolium pratense) and Zigzag Clover (T. medium) - A Picture of Genomic Similarities and Differences.</title>
        <authorList>
            <person name="Dluhosova J."/>
            <person name="Istvanek J."/>
            <person name="Nedelnik J."/>
            <person name="Repkova J."/>
        </authorList>
    </citation>
    <scope>NUCLEOTIDE SEQUENCE [LARGE SCALE GENOMIC DNA]</scope>
    <source>
        <strain evidence="2">cv. 10/8</strain>
        <tissue evidence="1">Leaf</tissue>
    </source>
</reference>
<feature type="non-terminal residue" evidence="1">
    <location>
        <position position="1"/>
    </location>
</feature>